<dbReference type="NCBIfam" id="TIGR00187">
    <property type="entry name" value="ribE"/>
    <property type="match status" value="1"/>
</dbReference>
<accession>A0ABS2PZ86</accession>
<comment type="caution">
    <text evidence="12">The sequence shown here is derived from an EMBL/GenBank/DDBJ whole genome shotgun (WGS) entry which is preliminary data.</text>
</comment>
<dbReference type="RefSeq" id="WP_205003273.1">
    <property type="nucleotide sequence ID" value="NZ_JAFBER010000007.1"/>
</dbReference>
<feature type="domain" description="Lumazine-binding" evidence="11">
    <location>
        <begin position="97"/>
        <end position="193"/>
    </location>
</feature>
<evidence type="ECO:0000256" key="8">
    <source>
        <dbReference type="ARBA" id="ARBA00022737"/>
    </source>
</evidence>
<evidence type="ECO:0000256" key="10">
    <source>
        <dbReference type="PROSITE-ProRule" id="PRU00524"/>
    </source>
</evidence>
<dbReference type="Pfam" id="PF00677">
    <property type="entry name" value="Lum_binding"/>
    <property type="match status" value="2"/>
</dbReference>
<feature type="repeat" description="Lumazine-binding" evidence="10">
    <location>
        <begin position="97"/>
        <end position="193"/>
    </location>
</feature>
<comment type="function">
    <text evidence="2">Catalyzes the dismutation of two molecules of 6,7-dimethyl-8-ribityllumazine, resulting in the formation of riboflavin and 5-amino-6-(D-ribitylamino)uracil.</text>
</comment>
<dbReference type="PANTHER" id="PTHR21098:SF12">
    <property type="entry name" value="RIBOFLAVIN SYNTHASE"/>
    <property type="match status" value="1"/>
</dbReference>
<dbReference type="PROSITE" id="PS51177">
    <property type="entry name" value="LUMAZINE_BIND"/>
    <property type="match status" value="2"/>
</dbReference>
<dbReference type="InterPro" id="IPR001783">
    <property type="entry name" value="Lumazine-bd"/>
</dbReference>
<dbReference type="CDD" id="cd00402">
    <property type="entry name" value="Riboflavin_synthase_like"/>
    <property type="match status" value="1"/>
</dbReference>
<evidence type="ECO:0000256" key="9">
    <source>
        <dbReference type="NCBIfam" id="TIGR00187"/>
    </source>
</evidence>
<keyword evidence="7 12" id="KW-0808">Transferase</keyword>
<dbReference type="PIRSF" id="PIRSF000498">
    <property type="entry name" value="Riboflavin_syn_A"/>
    <property type="match status" value="1"/>
</dbReference>
<feature type="domain" description="Lumazine-binding" evidence="11">
    <location>
        <begin position="1"/>
        <end position="96"/>
    </location>
</feature>
<dbReference type="EMBL" id="JAFBER010000007">
    <property type="protein sequence ID" value="MBM7645350.1"/>
    <property type="molecule type" value="Genomic_DNA"/>
</dbReference>
<evidence type="ECO:0000313" key="13">
    <source>
        <dbReference type="Proteomes" id="UP000808914"/>
    </source>
</evidence>
<proteinExistence type="predicted"/>
<feature type="repeat" description="Lumazine-binding" evidence="10">
    <location>
        <begin position="1"/>
        <end position="96"/>
    </location>
</feature>
<dbReference type="GO" id="GO:0004746">
    <property type="term" value="F:riboflavin synthase activity"/>
    <property type="evidence" value="ECO:0007669"/>
    <property type="project" value="UniProtKB-EC"/>
</dbReference>
<dbReference type="InterPro" id="IPR023366">
    <property type="entry name" value="ATP_synth_asu-like_sf"/>
</dbReference>
<dbReference type="InterPro" id="IPR017938">
    <property type="entry name" value="Riboflavin_synthase-like_b-brl"/>
</dbReference>
<evidence type="ECO:0000256" key="5">
    <source>
        <dbReference type="ARBA" id="ARBA00013950"/>
    </source>
</evidence>
<evidence type="ECO:0000313" key="12">
    <source>
        <dbReference type="EMBL" id="MBM7645350.1"/>
    </source>
</evidence>
<evidence type="ECO:0000256" key="2">
    <source>
        <dbReference type="ARBA" id="ARBA00002803"/>
    </source>
</evidence>
<comment type="pathway">
    <text evidence="3">Cofactor biosynthesis; riboflavin biosynthesis; riboflavin from 2-hydroxy-3-oxobutyl phosphate and 5-amino-6-(D-ribitylamino)uracil: step 2/2.</text>
</comment>
<dbReference type="Gene3D" id="2.40.30.20">
    <property type="match status" value="2"/>
</dbReference>
<dbReference type="EC" id="2.5.1.9" evidence="4 9"/>
<evidence type="ECO:0000259" key="11">
    <source>
        <dbReference type="PROSITE" id="PS51177"/>
    </source>
</evidence>
<keyword evidence="13" id="KW-1185">Reference proteome</keyword>
<protein>
    <recommendedName>
        <fullName evidence="5 9">Riboflavin synthase</fullName>
        <ecNumber evidence="4 9">2.5.1.9</ecNumber>
    </recommendedName>
</protein>
<evidence type="ECO:0000256" key="7">
    <source>
        <dbReference type="ARBA" id="ARBA00022679"/>
    </source>
</evidence>
<evidence type="ECO:0000256" key="4">
    <source>
        <dbReference type="ARBA" id="ARBA00012827"/>
    </source>
</evidence>
<dbReference type="NCBIfam" id="NF009566">
    <property type="entry name" value="PRK13020.1"/>
    <property type="match status" value="1"/>
</dbReference>
<evidence type="ECO:0000256" key="1">
    <source>
        <dbReference type="ARBA" id="ARBA00000968"/>
    </source>
</evidence>
<dbReference type="InterPro" id="IPR026017">
    <property type="entry name" value="Lumazine-bd_dom"/>
</dbReference>
<evidence type="ECO:0000256" key="6">
    <source>
        <dbReference type="ARBA" id="ARBA00022619"/>
    </source>
</evidence>
<dbReference type="PANTHER" id="PTHR21098">
    <property type="entry name" value="RIBOFLAVIN SYNTHASE ALPHA CHAIN"/>
    <property type="match status" value="1"/>
</dbReference>
<sequence length="218" mass="23624">MFTGIIEEIGTIRMIDQSGESIVMTIEAPKILEDVSLGDSIAVNGVCLTVNDFNGSLFTVDLMPETVKATSLSQCQPGSRVNLERAMPANGRLGGHFVSGHVDGTGTIVKKEAAENAVYYHIKVSDELSRYMVYKGSVAVDGTSLTIFGLENNEFVISLIPHTMAHTILGDKGDGDIVNIETDLIGKYIENFIQKRFHSEHSQGLTITKLKESGFING</sequence>
<keyword evidence="8" id="KW-0677">Repeat</keyword>
<evidence type="ECO:0000256" key="3">
    <source>
        <dbReference type="ARBA" id="ARBA00004887"/>
    </source>
</evidence>
<comment type="catalytic activity">
    <reaction evidence="1">
        <text>2 6,7-dimethyl-8-(1-D-ribityl)lumazine + H(+) = 5-amino-6-(D-ribitylamino)uracil + riboflavin</text>
        <dbReference type="Rhea" id="RHEA:20772"/>
        <dbReference type="ChEBI" id="CHEBI:15378"/>
        <dbReference type="ChEBI" id="CHEBI:15934"/>
        <dbReference type="ChEBI" id="CHEBI:57986"/>
        <dbReference type="ChEBI" id="CHEBI:58201"/>
        <dbReference type="EC" id="2.5.1.9"/>
    </reaction>
</comment>
<organism evidence="12 13">
    <name type="scientific">Scopulibacillus daqui</name>
    <dbReference type="NCBI Taxonomy" id="1469162"/>
    <lineage>
        <taxon>Bacteria</taxon>
        <taxon>Bacillati</taxon>
        <taxon>Bacillota</taxon>
        <taxon>Bacilli</taxon>
        <taxon>Bacillales</taxon>
        <taxon>Sporolactobacillaceae</taxon>
        <taxon>Scopulibacillus</taxon>
    </lineage>
</organism>
<reference evidence="12 13" key="1">
    <citation type="submission" date="2021-01" db="EMBL/GenBank/DDBJ databases">
        <title>Genomic Encyclopedia of Type Strains, Phase IV (KMG-IV): sequencing the most valuable type-strain genomes for metagenomic binning, comparative biology and taxonomic classification.</title>
        <authorList>
            <person name="Goeker M."/>
        </authorList>
    </citation>
    <scope>NUCLEOTIDE SEQUENCE [LARGE SCALE GENOMIC DNA]</scope>
    <source>
        <strain evidence="12 13">DSM 28236</strain>
    </source>
</reference>
<keyword evidence="6" id="KW-0686">Riboflavin biosynthesis</keyword>
<gene>
    <name evidence="12" type="ORF">JOD45_001561</name>
</gene>
<dbReference type="SUPFAM" id="SSF63380">
    <property type="entry name" value="Riboflavin synthase domain-like"/>
    <property type="match status" value="2"/>
</dbReference>
<dbReference type="Proteomes" id="UP000808914">
    <property type="component" value="Unassembled WGS sequence"/>
</dbReference>
<dbReference type="NCBIfam" id="NF006767">
    <property type="entry name" value="PRK09289.1"/>
    <property type="match status" value="1"/>
</dbReference>
<name>A0ABS2PZ86_9BACL</name>